<organism evidence="3 4">
    <name type="scientific">Lithohypha guttulata</name>
    <dbReference type="NCBI Taxonomy" id="1690604"/>
    <lineage>
        <taxon>Eukaryota</taxon>
        <taxon>Fungi</taxon>
        <taxon>Dikarya</taxon>
        <taxon>Ascomycota</taxon>
        <taxon>Pezizomycotina</taxon>
        <taxon>Eurotiomycetes</taxon>
        <taxon>Chaetothyriomycetidae</taxon>
        <taxon>Chaetothyriales</taxon>
        <taxon>Trichomeriaceae</taxon>
        <taxon>Lithohypha</taxon>
    </lineage>
</organism>
<dbReference type="AlphaFoldDB" id="A0AAN7T436"/>
<protein>
    <submittedName>
        <fullName evidence="3">Uncharacterized protein</fullName>
    </submittedName>
</protein>
<reference evidence="3 4" key="1">
    <citation type="submission" date="2023-08" db="EMBL/GenBank/DDBJ databases">
        <title>Black Yeasts Isolated from many extreme environments.</title>
        <authorList>
            <person name="Coleine C."/>
            <person name="Stajich J.E."/>
            <person name="Selbmann L."/>
        </authorList>
    </citation>
    <scope>NUCLEOTIDE SEQUENCE [LARGE SCALE GENOMIC DNA]</scope>
    <source>
        <strain evidence="3 4">CCFEE 5910</strain>
    </source>
</reference>
<feature type="compositionally biased region" description="Polar residues" evidence="1">
    <location>
        <begin position="685"/>
        <end position="700"/>
    </location>
</feature>
<evidence type="ECO:0000313" key="3">
    <source>
        <dbReference type="EMBL" id="KAK5087844.1"/>
    </source>
</evidence>
<feature type="region of interest" description="Disordered" evidence="1">
    <location>
        <begin position="677"/>
        <end position="700"/>
    </location>
</feature>
<dbReference type="Proteomes" id="UP001309876">
    <property type="component" value="Unassembled WGS sequence"/>
</dbReference>
<keyword evidence="2" id="KW-0812">Transmembrane</keyword>
<evidence type="ECO:0000256" key="2">
    <source>
        <dbReference type="SAM" id="Phobius"/>
    </source>
</evidence>
<keyword evidence="2" id="KW-0472">Membrane</keyword>
<keyword evidence="2" id="KW-1133">Transmembrane helix</keyword>
<sequence>MVELTIGVASACIAAAIALLQFIIPNALALVLTGTLSESHSAVTWSVVSRFLLSSDWPLFLRSESASSNAVAGNIAVITWIKPLTFLITAIAAVVTPLGLYDGIYPATNVQEVTFVYAADRGPLGSGTPARNVEFGFSRICSEFACPGESELGNITQPTTYNGTNVTSVWRIASPEIPQSLVDLFESGVNDEISVSSFFDVQYRQWKEAKSFLVVENSSFLTGDFRMLSSFILNNKYELLEGVILDTINGNIGFRNHSIPTNLFYGAEWEEDILFLEPEAACVNTNLTAYHTLADTSVVGNEKGLVDHGGFVNINRTDPYAAASSTTGEYPFVDSQNSPMLYDRAYYAAWLTNVFSMQFLNITAPRTNRSRISSTLNQNFRVNGSFAGYVPTDFQYIWRTRSLSELVAPPYIYTSDPTEYSTNYSSNPEIANPFKVSANVFDQFSKYCKTSYGGDPVNITEIAVEIGMVGGVGHRVDEGLEGSKDVKAHNSTWERPIYICSGATKAKVKTVTFRYNSTIDTSLAGLYVKYIKDKTYTDSDPAPTWGLETPDPKFNISDINPLWGIIDSARKKAPNLTTLQAPSFYIPHSAESAVDGMLFDLWYTRGDNVPMIRTPPDLWSATLYSSSNGPDYSGKDNQDLQQLWTALSRNSTGIEKMLRLIWVDLAANYLVGTKGHHTTKHRQPVSYSANSKRQASSRQSGQATFPVHVLEHHIRYHWVYAIPALVCVSIVVAILLFALVSMMCGRGTITRLKYYLYAITSGRVMAAFVYPNEGGMDHRQAETNIWIQEVGHKPVQIFEHQRPLVSATGVDHEVQMHQRKGTEYISVKQKADNDDES</sequence>
<dbReference type="EMBL" id="JAVRRJ010000002">
    <property type="protein sequence ID" value="KAK5087844.1"/>
    <property type="molecule type" value="Genomic_DNA"/>
</dbReference>
<feature type="transmembrane region" description="Helical" evidence="2">
    <location>
        <begin position="718"/>
        <end position="740"/>
    </location>
</feature>
<proteinExistence type="predicted"/>
<keyword evidence="4" id="KW-1185">Reference proteome</keyword>
<accession>A0AAN7T436</accession>
<gene>
    <name evidence="3" type="ORF">LTR05_002059</name>
</gene>
<comment type="caution">
    <text evidence="3">The sequence shown here is derived from an EMBL/GenBank/DDBJ whole genome shotgun (WGS) entry which is preliminary data.</text>
</comment>
<name>A0AAN7T436_9EURO</name>
<evidence type="ECO:0000256" key="1">
    <source>
        <dbReference type="SAM" id="MobiDB-lite"/>
    </source>
</evidence>
<evidence type="ECO:0000313" key="4">
    <source>
        <dbReference type="Proteomes" id="UP001309876"/>
    </source>
</evidence>